<evidence type="ECO:0000256" key="2">
    <source>
        <dbReference type="ARBA" id="ARBA00023002"/>
    </source>
</evidence>
<feature type="domain" description="3-hydroxyisobutyrate dehydrogenase-like NAD-binding" evidence="6">
    <location>
        <begin position="166"/>
        <end position="278"/>
    </location>
</feature>
<dbReference type="EMBL" id="FOGQ01000012">
    <property type="protein sequence ID" value="SES21389.1"/>
    <property type="molecule type" value="Genomic_DNA"/>
</dbReference>
<dbReference type="InterPro" id="IPR015815">
    <property type="entry name" value="HIBADH-related"/>
</dbReference>
<evidence type="ECO:0000256" key="1">
    <source>
        <dbReference type="ARBA" id="ARBA00009080"/>
    </source>
</evidence>
<dbReference type="Pfam" id="PF03446">
    <property type="entry name" value="NAD_binding_2"/>
    <property type="match status" value="1"/>
</dbReference>
<dbReference type="InterPro" id="IPR008927">
    <property type="entry name" value="6-PGluconate_DH-like_C_sf"/>
</dbReference>
<dbReference type="Proteomes" id="UP000198929">
    <property type="component" value="Unassembled WGS sequence"/>
</dbReference>
<protein>
    <submittedName>
        <fullName evidence="7">3-hydroxyisobutyrate dehydrogenase</fullName>
    </submittedName>
</protein>
<feature type="domain" description="6-phosphogluconate dehydrogenase NADP-binding" evidence="5">
    <location>
        <begin position="6"/>
        <end position="148"/>
    </location>
</feature>
<dbReference type="GO" id="GO:0051287">
    <property type="term" value="F:NAD binding"/>
    <property type="evidence" value="ECO:0007669"/>
    <property type="project" value="InterPro"/>
</dbReference>
<proteinExistence type="inferred from homology"/>
<reference evidence="8" key="1">
    <citation type="submission" date="2016-10" db="EMBL/GenBank/DDBJ databases">
        <authorList>
            <person name="Varghese N."/>
            <person name="Submissions S."/>
        </authorList>
    </citation>
    <scope>NUCLEOTIDE SEQUENCE [LARGE SCALE GENOMIC DNA]</scope>
    <source>
        <strain evidence="8">DSM 20524</strain>
    </source>
</reference>
<organism evidence="7 8">
    <name type="scientific">Corynebacterium cystitidis DSM 20524</name>
    <dbReference type="NCBI Taxonomy" id="1121357"/>
    <lineage>
        <taxon>Bacteria</taxon>
        <taxon>Bacillati</taxon>
        <taxon>Actinomycetota</taxon>
        <taxon>Actinomycetes</taxon>
        <taxon>Mycobacteriales</taxon>
        <taxon>Corynebacteriaceae</taxon>
        <taxon>Corynebacterium</taxon>
    </lineage>
</organism>
<evidence type="ECO:0000256" key="4">
    <source>
        <dbReference type="PIRSR" id="PIRSR000103-1"/>
    </source>
</evidence>
<dbReference type="InterPro" id="IPR013328">
    <property type="entry name" value="6PGD_dom2"/>
</dbReference>
<dbReference type="InterPro" id="IPR006115">
    <property type="entry name" value="6PGDH_NADP-bd"/>
</dbReference>
<sequence>MTNSLSIAFLGLGRMGTELALKLISDHQLTVWNRTKEKTQALVDKGACAADTPAEAVAGADLVITSLFGPDTVREVVIKPNLIPEGVTWADTTTVSPADADEFARAVEGYVHAPVVGTLTPARNGKLGVFVGGTDASRRTTVAEVVAPWAAANPERLKVVDSGAKAATGKLLANLALAVSAQGYKEALYLGESQGLDAAEVSDLLGSTGLEFMRTMKQPFVLGERETSPGDFTVDAIAKDARLMLDSADQDLPAVRAALDSLEGQQEAGRGDHDFSSLMVYRNEQG</sequence>
<dbReference type="PIRSF" id="PIRSF000103">
    <property type="entry name" value="HIBADH"/>
    <property type="match status" value="1"/>
</dbReference>
<feature type="active site" evidence="4">
    <location>
        <position position="170"/>
    </location>
</feature>
<comment type="similarity">
    <text evidence="1">Belongs to the HIBADH-related family.</text>
</comment>
<dbReference type="InterPro" id="IPR036291">
    <property type="entry name" value="NAD(P)-bd_dom_sf"/>
</dbReference>
<dbReference type="SUPFAM" id="SSF51735">
    <property type="entry name" value="NAD(P)-binding Rossmann-fold domains"/>
    <property type="match status" value="1"/>
</dbReference>
<evidence type="ECO:0000256" key="3">
    <source>
        <dbReference type="ARBA" id="ARBA00023027"/>
    </source>
</evidence>
<dbReference type="STRING" id="1121357.SAMN05661109_02255"/>
<gene>
    <name evidence="7" type="ORF">SAMN05661109_02255</name>
</gene>
<dbReference type="GO" id="GO:0016491">
    <property type="term" value="F:oxidoreductase activity"/>
    <property type="evidence" value="ECO:0007669"/>
    <property type="project" value="UniProtKB-KW"/>
</dbReference>
<keyword evidence="2" id="KW-0560">Oxidoreductase</keyword>
<name>A0A1H9VII5_9CORY</name>
<dbReference type="Gene3D" id="1.10.1040.10">
    <property type="entry name" value="N-(1-d-carboxylethyl)-l-norvaline Dehydrogenase, domain 2"/>
    <property type="match status" value="1"/>
</dbReference>
<evidence type="ECO:0000259" key="6">
    <source>
        <dbReference type="Pfam" id="PF14833"/>
    </source>
</evidence>
<accession>A0A1H9VII5</accession>
<dbReference type="InterPro" id="IPR051265">
    <property type="entry name" value="HIBADH-related_NP60_sf"/>
</dbReference>
<evidence type="ECO:0000313" key="8">
    <source>
        <dbReference type="Proteomes" id="UP000198929"/>
    </source>
</evidence>
<evidence type="ECO:0000313" key="7">
    <source>
        <dbReference type="EMBL" id="SES21389.1"/>
    </source>
</evidence>
<keyword evidence="3" id="KW-0520">NAD</keyword>
<dbReference type="InterPro" id="IPR029154">
    <property type="entry name" value="HIBADH-like_NADP-bd"/>
</dbReference>
<dbReference type="PANTHER" id="PTHR43580">
    <property type="entry name" value="OXIDOREDUCTASE GLYR1-RELATED"/>
    <property type="match status" value="1"/>
</dbReference>
<dbReference type="PANTHER" id="PTHR43580:SF2">
    <property type="entry name" value="CYTOKINE-LIKE NUCLEAR FACTOR N-PAC"/>
    <property type="match status" value="1"/>
</dbReference>
<keyword evidence="8" id="KW-1185">Reference proteome</keyword>
<dbReference type="GO" id="GO:0050661">
    <property type="term" value="F:NADP binding"/>
    <property type="evidence" value="ECO:0007669"/>
    <property type="project" value="InterPro"/>
</dbReference>
<dbReference type="Gene3D" id="3.40.50.720">
    <property type="entry name" value="NAD(P)-binding Rossmann-like Domain"/>
    <property type="match status" value="1"/>
</dbReference>
<evidence type="ECO:0000259" key="5">
    <source>
        <dbReference type="Pfam" id="PF03446"/>
    </source>
</evidence>
<dbReference type="SUPFAM" id="SSF48179">
    <property type="entry name" value="6-phosphogluconate dehydrogenase C-terminal domain-like"/>
    <property type="match status" value="1"/>
</dbReference>
<dbReference type="Pfam" id="PF14833">
    <property type="entry name" value="NAD_binding_11"/>
    <property type="match status" value="1"/>
</dbReference>
<dbReference type="AlphaFoldDB" id="A0A1H9VII5"/>